<keyword evidence="2" id="KW-0732">Signal</keyword>
<gene>
    <name evidence="4" type="ORF">BIW11_00121</name>
</gene>
<dbReference type="GO" id="GO:0031012">
    <property type="term" value="C:extracellular matrix"/>
    <property type="evidence" value="ECO:0007669"/>
    <property type="project" value="TreeGrafter"/>
</dbReference>
<dbReference type="SMART" id="SM00364">
    <property type="entry name" value="LRR_BAC"/>
    <property type="match status" value="8"/>
</dbReference>
<dbReference type="InterPro" id="IPR032675">
    <property type="entry name" value="LRR_dom_sf"/>
</dbReference>
<evidence type="ECO:0000313" key="5">
    <source>
        <dbReference type="Proteomes" id="UP000192247"/>
    </source>
</evidence>
<dbReference type="AlphaFoldDB" id="A0A1V9Y1T4"/>
<sequence>MRSNISEIPDDFFSRSKLTALNLRNSHLSLIGVCAFCGNIESTLVTLDLSGNSLYEFPTKSLVKLQSLRWLSLRNNHITALNFESDAENIGWPLYANLANLFLSGNHVSQIKKRTFAKFSRLQTLELNNNGIATLERDTFPPTLVSLHLNGNLLSNIPYDALADLESLQWLYLRDNRIAKLRASPELPFKSLEFLDIGENLIRSISGPIAKNVKIHNLQLDANHLYKVEPHFFDSLEDVSLNLRDNSISSLPVGVFSNLANLIELNAAHNRLVKLSAEVTQSLKSLEVLNLMRNSLEGYFNANQFPSLKRLDLRLNYKLKEEMPIGGNVTHLDYSFTKIQVDHLLPVARNLTRFSYQLLPSEMLQSRFAHNFPDLISVDLRYSSVSTININAFYHLEAVEELLLSHSRIESVADRAFNRLPALQHLDMSHNRLKKLSLNWFCQLSAFDMVPSTLDLSYNYISTVIAQDDNLEYECQNFITVLKLSHNQISDIDFSAFLTLKSTLLELDLSHNRLGDQHLKKFIDLKKISKINLSYNQIDVLPRRAMTGLFHLQELDLRFNFIKQITPSALANMPKLRFVDFSGNSISFIPQDAFTGTNIEVLRLDMNNLPALTSSSFRAINGTLTSLSLSHNGDMHALTTGEFDYLTELLHLDISNCGIKSVTPGAFRGLEILISLDMANNWLNYLEAETLQFLPFLQHLDLHNCSLKTMPTLRVPELRSLSLSINRLSTLPDEVFTTARKIQVLDISHNRFSEIPQKLWKGMTDLRTLNLAHNPVETLTEHSFVNLPLLEELDITALTNMKDIDIRTLSYNIRMKKLATSTYTGVGAFRLEDVLWKIPYLQELRVHIEVAALSYQIQWGFGHKLHSLHLTGLHWNQMASDALQGLEGLKATNKKASF</sequence>
<dbReference type="SUPFAM" id="SSF52058">
    <property type="entry name" value="L domain-like"/>
    <property type="match status" value="3"/>
</dbReference>
<organism evidence="4 5">
    <name type="scientific">Tropilaelaps mercedesae</name>
    <dbReference type="NCBI Taxonomy" id="418985"/>
    <lineage>
        <taxon>Eukaryota</taxon>
        <taxon>Metazoa</taxon>
        <taxon>Ecdysozoa</taxon>
        <taxon>Arthropoda</taxon>
        <taxon>Chelicerata</taxon>
        <taxon>Arachnida</taxon>
        <taxon>Acari</taxon>
        <taxon>Parasitiformes</taxon>
        <taxon>Mesostigmata</taxon>
        <taxon>Gamasina</taxon>
        <taxon>Dermanyssoidea</taxon>
        <taxon>Laelapidae</taxon>
        <taxon>Tropilaelaps</taxon>
    </lineage>
</organism>
<dbReference type="EMBL" id="MNPL01000806">
    <property type="protein sequence ID" value="OQR79696.1"/>
    <property type="molecule type" value="Genomic_DNA"/>
</dbReference>
<evidence type="ECO:0000256" key="2">
    <source>
        <dbReference type="ARBA" id="ARBA00022729"/>
    </source>
</evidence>
<keyword evidence="5" id="KW-1185">Reference proteome</keyword>
<protein>
    <submittedName>
        <fullName evidence="4">Chaoptin-like</fullName>
    </submittedName>
</protein>
<dbReference type="Proteomes" id="UP000192247">
    <property type="component" value="Unassembled WGS sequence"/>
</dbReference>
<dbReference type="PANTHER" id="PTHR24373">
    <property type="entry name" value="SLIT RELATED LEUCINE-RICH REPEAT NEURONAL PROTEIN"/>
    <property type="match status" value="1"/>
</dbReference>
<dbReference type="Gene3D" id="3.80.10.10">
    <property type="entry name" value="Ribonuclease Inhibitor"/>
    <property type="match status" value="7"/>
</dbReference>
<dbReference type="SMART" id="SM00365">
    <property type="entry name" value="LRR_SD22"/>
    <property type="match status" value="6"/>
</dbReference>
<comment type="caution">
    <text evidence="4">The sequence shown here is derived from an EMBL/GenBank/DDBJ whole genome shotgun (WGS) entry which is preliminary data.</text>
</comment>
<evidence type="ECO:0000256" key="1">
    <source>
        <dbReference type="ARBA" id="ARBA00022614"/>
    </source>
</evidence>
<dbReference type="InterPro" id="IPR003591">
    <property type="entry name" value="Leu-rich_rpt_typical-subtyp"/>
</dbReference>
<dbReference type="Pfam" id="PF13855">
    <property type="entry name" value="LRR_8"/>
    <property type="match status" value="7"/>
</dbReference>
<dbReference type="STRING" id="418985.A0A1V9Y1T4"/>
<proteinExistence type="predicted"/>
<dbReference type="InterPro" id="IPR050328">
    <property type="entry name" value="Dev_Immune_Receptor"/>
</dbReference>
<dbReference type="GO" id="GO:0005615">
    <property type="term" value="C:extracellular space"/>
    <property type="evidence" value="ECO:0007669"/>
    <property type="project" value="TreeGrafter"/>
</dbReference>
<keyword evidence="3" id="KW-0677">Repeat</keyword>
<evidence type="ECO:0000256" key="3">
    <source>
        <dbReference type="ARBA" id="ARBA00022737"/>
    </source>
</evidence>
<dbReference type="InterPro" id="IPR001611">
    <property type="entry name" value="Leu-rich_rpt"/>
</dbReference>
<dbReference type="PANTHER" id="PTHR24373:SF370">
    <property type="entry name" value="FISH-LIPS, ISOFORM E"/>
    <property type="match status" value="1"/>
</dbReference>
<accession>A0A1V9Y1T4</accession>
<reference evidence="4 5" key="1">
    <citation type="journal article" date="2017" name="Gigascience">
        <title>Draft genome of the honey bee ectoparasitic mite, Tropilaelaps mercedesae, is shaped by the parasitic life history.</title>
        <authorList>
            <person name="Dong X."/>
            <person name="Armstrong S.D."/>
            <person name="Xia D."/>
            <person name="Makepeace B.L."/>
            <person name="Darby A.C."/>
            <person name="Kadowaki T."/>
        </authorList>
    </citation>
    <scope>NUCLEOTIDE SEQUENCE [LARGE SCALE GENOMIC DNA]</scope>
    <source>
        <strain evidence="4">Wuxi-XJTLU</strain>
    </source>
</reference>
<keyword evidence="1" id="KW-0433">Leucine-rich repeat</keyword>
<dbReference type="OrthoDB" id="10022853at2759"/>
<dbReference type="InParanoid" id="A0A1V9Y1T4"/>
<evidence type="ECO:0000313" key="4">
    <source>
        <dbReference type="EMBL" id="OQR79696.1"/>
    </source>
</evidence>
<dbReference type="PROSITE" id="PS51450">
    <property type="entry name" value="LRR"/>
    <property type="match status" value="5"/>
</dbReference>
<name>A0A1V9Y1T4_9ACAR</name>
<dbReference type="SMART" id="SM00369">
    <property type="entry name" value="LRR_TYP"/>
    <property type="match status" value="20"/>
</dbReference>